<feature type="transmembrane region" description="Helical" evidence="7">
    <location>
        <begin position="109"/>
        <end position="131"/>
    </location>
</feature>
<evidence type="ECO:0000313" key="10">
    <source>
        <dbReference type="Proteomes" id="UP000001449"/>
    </source>
</evidence>
<feature type="transmembrane region" description="Helical" evidence="7">
    <location>
        <begin position="37"/>
        <end position="58"/>
    </location>
</feature>
<dbReference type="OMA" id="XSSRKFF"/>
<keyword evidence="6 7" id="KW-0472">Membrane</keyword>
<feature type="domain" description="Sodium/calcium exchanger membrane region" evidence="8">
    <location>
        <begin position="56"/>
        <end position="198"/>
    </location>
</feature>
<sequence length="691" mass="76675">MSVLTIDNNSWGDDYDHDALLTRSEEVDVTASSSAPLWLWVVLSATACASFWCQAVVTEERLVPALNVIATHYNIPSDVAGATLMAAGASSPELFSSLVSLFITHSSLGLGTIVGSEIFNQLVICAGAVYASKTGTLVLDRAIVIREVGFYALGIGLLYFALKDSRVDSEDVEEGVEHIYVSFLDAALLVGGYLMYVGVCANMELIEGWFRRSSGELDGQDLTRLKELDVNGGGDEYENHGYGSITTMANGERSHKGVMRAMPFMHNITHEPVENWNAVAVNMAPSQSATQSRAAHEDPNRRSLLTESIRSSVRRMGDIFMKHSTRPTELQTMYDFQYNEYNQELHCYLWQQSVFYTMAYFGSNAWHLRWFTITPNRVSSIPDRRDAENGRLVYPKFREIFVDEKRLIINIPNPNEGKQDFMLMAPSKTIFDKALSVLGVYTSNMRIQQMENIVNTQVSEESIVSDPKFEDADVHEDLIDFPSEGKITQIIFWILLSPLRFLMHYTLPDVRQLDSRGELKLSDSKRVVHAFAATFMCLVWLVAGSYAMVASLEALAELLDIPDAVIGFTVSAAGTSLPNYVASKVAAENGFGNQAVSNAFGSNTFNIMIGLGLPWTVYIAATGFEPYHSLRNEGIVESIIILAGVLAVFVILMLQTNFVILKWHGILFLGLYVAYIAFAIGQVYRGNDPNN</sequence>
<dbReference type="eggNOG" id="KOG1307">
    <property type="taxonomic scope" value="Eukaryota"/>
</dbReference>
<keyword evidence="4 7" id="KW-0812">Transmembrane</keyword>
<evidence type="ECO:0000256" key="1">
    <source>
        <dbReference type="ARBA" id="ARBA00004141"/>
    </source>
</evidence>
<evidence type="ECO:0000256" key="4">
    <source>
        <dbReference type="ARBA" id="ARBA00022692"/>
    </source>
</evidence>
<protein>
    <recommendedName>
        <fullName evidence="8">Sodium/calcium exchanger membrane region domain-containing protein</fullName>
    </recommendedName>
</protein>
<dbReference type="EMBL" id="CM000650">
    <property type="protein sequence ID" value="EED88658.1"/>
    <property type="molecule type" value="Genomic_DNA"/>
</dbReference>
<evidence type="ECO:0000256" key="7">
    <source>
        <dbReference type="SAM" id="Phobius"/>
    </source>
</evidence>
<dbReference type="InterPro" id="IPR004481">
    <property type="entry name" value="K/Na/Ca-exchanger"/>
</dbReference>
<comment type="subcellular location">
    <subcellularLocation>
        <location evidence="1">Membrane</location>
        <topology evidence="1">Multi-pass membrane protein</topology>
    </subcellularLocation>
</comment>
<dbReference type="PaxDb" id="35128-Thaps10292"/>
<feature type="domain" description="Sodium/calcium exchanger membrane region" evidence="8">
    <location>
        <begin position="530"/>
        <end position="680"/>
    </location>
</feature>
<dbReference type="Pfam" id="PF01699">
    <property type="entry name" value="Na_Ca_ex"/>
    <property type="match status" value="2"/>
</dbReference>
<name>B8CDR0_THAPS</name>
<feature type="transmembrane region" description="Helical" evidence="7">
    <location>
        <begin position="605"/>
        <end position="623"/>
    </location>
</feature>
<feature type="transmembrane region" description="Helical" evidence="7">
    <location>
        <begin position="666"/>
        <end position="684"/>
    </location>
</feature>
<dbReference type="AlphaFoldDB" id="B8CDR0"/>
<dbReference type="FunFam" id="1.20.1420.30:FF:000047">
    <property type="entry name" value="Probable sodium/calcium exchanger antiporter"/>
    <property type="match status" value="1"/>
</dbReference>
<proteinExistence type="inferred from homology"/>
<keyword evidence="3" id="KW-0050">Antiport</keyword>
<evidence type="ECO:0000256" key="3">
    <source>
        <dbReference type="ARBA" id="ARBA00022449"/>
    </source>
</evidence>
<dbReference type="InParanoid" id="B8CDR0"/>
<dbReference type="HOGENOM" id="CLU_421216_0_0_1"/>
<dbReference type="GO" id="GO:0070588">
    <property type="term" value="P:calcium ion transmembrane transport"/>
    <property type="evidence" value="ECO:0000318"/>
    <property type="project" value="GO_Central"/>
</dbReference>
<dbReference type="RefSeq" id="XP_002294303.1">
    <property type="nucleotide sequence ID" value="XM_002294267.1"/>
</dbReference>
<dbReference type="Proteomes" id="UP000001449">
    <property type="component" value="Chromosome 15"/>
</dbReference>
<evidence type="ECO:0000259" key="8">
    <source>
        <dbReference type="Pfam" id="PF01699"/>
    </source>
</evidence>
<dbReference type="GO" id="GO:0008273">
    <property type="term" value="F:calcium, potassium:sodium antiporter activity"/>
    <property type="evidence" value="ECO:0000318"/>
    <property type="project" value="GO_Central"/>
</dbReference>
<evidence type="ECO:0000256" key="6">
    <source>
        <dbReference type="ARBA" id="ARBA00023136"/>
    </source>
</evidence>
<accession>B8CDR0</accession>
<dbReference type="STRING" id="35128.B8CDR0"/>
<dbReference type="NCBIfam" id="TIGR00367">
    <property type="entry name" value="calcium/sodium antiporter"/>
    <property type="match status" value="1"/>
</dbReference>
<evidence type="ECO:0000313" key="9">
    <source>
        <dbReference type="EMBL" id="EED88658.1"/>
    </source>
</evidence>
<feature type="transmembrane region" description="Helical" evidence="7">
    <location>
        <begin position="143"/>
        <end position="162"/>
    </location>
</feature>
<dbReference type="KEGG" id="tps:THAPSDRAFT_10292"/>
<dbReference type="InterPro" id="IPR044880">
    <property type="entry name" value="NCX_ion-bd_dom_sf"/>
</dbReference>
<feature type="transmembrane region" description="Helical" evidence="7">
    <location>
        <begin position="527"/>
        <end position="549"/>
    </location>
</feature>
<dbReference type="PANTHER" id="PTHR10846">
    <property type="entry name" value="SODIUM/POTASSIUM/CALCIUM EXCHANGER"/>
    <property type="match status" value="1"/>
</dbReference>
<dbReference type="InterPro" id="IPR004837">
    <property type="entry name" value="NaCa_Exmemb"/>
</dbReference>
<dbReference type="PANTHER" id="PTHR10846:SF73">
    <property type="entry name" value="SODIUM_CALCIUM EXCHANGER MEMBRANE REGION DOMAIN-CONTAINING PROTEIN"/>
    <property type="match status" value="1"/>
</dbReference>
<evidence type="ECO:0000256" key="5">
    <source>
        <dbReference type="ARBA" id="ARBA00022989"/>
    </source>
</evidence>
<reference evidence="9 10" key="1">
    <citation type="journal article" date="2004" name="Science">
        <title>The genome of the diatom Thalassiosira pseudonana: ecology, evolution, and metabolism.</title>
        <authorList>
            <person name="Armbrust E.V."/>
            <person name="Berges J.A."/>
            <person name="Bowler C."/>
            <person name="Green B.R."/>
            <person name="Martinez D."/>
            <person name="Putnam N.H."/>
            <person name="Zhou S."/>
            <person name="Allen A.E."/>
            <person name="Apt K.E."/>
            <person name="Bechner M."/>
            <person name="Brzezinski M.A."/>
            <person name="Chaal B.K."/>
            <person name="Chiovitti A."/>
            <person name="Davis A.K."/>
            <person name="Demarest M.S."/>
            <person name="Detter J.C."/>
            <person name="Glavina T."/>
            <person name="Goodstein D."/>
            <person name="Hadi M.Z."/>
            <person name="Hellsten U."/>
            <person name="Hildebrand M."/>
            <person name="Jenkins B.D."/>
            <person name="Jurka J."/>
            <person name="Kapitonov V.V."/>
            <person name="Kroger N."/>
            <person name="Lau W.W."/>
            <person name="Lane T.W."/>
            <person name="Larimer F.W."/>
            <person name="Lippmeier J.C."/>
            <person name="Lucas S."/>
            <person name="Medina M."/>
            <person name="Montsant A."/>
            <person name="Obornik M."/>
            <person name="Parker M.S."/>
            <person name="Palenik B."/>
            <person name="Pazour G.J."/>
            <person name="Richardson P.M."/>
            <person name="Rynearson T.A."/>
            <person name="Saito M.A."/>
            <person name="Schwartz D.C."/>
            <person name="Thamatrakoln K."/>
            <person name="Valentin K."/>
            <person name="Vardi A."/>
            <person name="Wilkerson F.P."/>
            <person name="Rokhsar D.S."/>
        </authorList>
    </citation>
    <scope>NUCLEOTIDE SEQUENCE [LARGE SCALE GENOMIC DNA]</scope>
    <source>
        <strain evidence="9 10">CCMP1335</strain>
    </source>
</reference>
<dbReference type="Gene3D" id="1.20.1420.30">
    <property type="entry name" value="NCX, central ion-binding region"/>
    <property type="match status" value="2"/>
</dbReference>
<feature type="transmembrane region" description="Helical" evidence="7">
    <location>
        <begin position="182"/>
        <end position="203"/>
    </location>
</feature>
<feature type="transmembrane region" description="Helical" evidence="7">
    <location>
        <begin position="635"/>
        <end position="654"/>
    </location>
</feature>
<reference evidence="9 10" key="2">
    <citation type="journal article" date="2008" name="Nature">
        <title>The Phaeodactylum genome reveals the evolutionary history of diatom genomes.</title>
        <authorList>
            <person name="Bowler C."/>
            <person name="Allen A.E."/>
            <person name="Badger J.H."/>
            <person name="Grimwood J."/>
            <person name="Jabbari K."/>
            <person name="Kuo A."/>
            <person name="Maheswari U."/>
            <person name="Martens C."/>
            <person name="Maumus F."/>
            <person name="Otillar R.P."/>
            <person name="Rayko E."/>
            <person name="Salamov A."/>
            <person name="Vandepoele K."/>
            <person name="Beszteri B."/>
            <person name="Gruber A."/>
            <person name="Heijde M."/>
            <person name="Katinka M."/>
            <person name="Mock T."/>
            <person name="Valentin K."/>
            <person name="Verret F."/>
            <person name="Berges J.A."/>
            <person name="Brownlee C."/>
            <person name="Cadoret J.P."/>
            <person name="Chiovitti A."/>
            <person name="Choi C.J."/>
            <person name="Coesel S."/>
            <person name="De Martino A."/>
            <person name="Detter J.C."/>
            <person name="Durkin C."/>
            <person name="Falciatore A."/>
            <person name="Fournet J."/>
            <person name="Haruta M."/>
            <person name="Huysman M.J."/>
            <person name="Jenkins B.D."/>
            <person name="Jiroutova K."/>
            <person name="Jorgensen R.E."/>
            <person name="Joubert Y."/>
            <person name="Kaplan A."/>
            <person name="Kroger N."/>
            <person name="Kroth P.G."/>
            <person name="La Roche J."/>
            <person name="Lindquist E."/>
            <person name="Lommer M."/>
            <person name="Martin-Jezequel V."/>
            <person name="Lopez P.J."/>
            <person name="Lucas S."/>
            <person name="Mangogna M."/>
            <person name="McGinnis K."/>
            <person name="Medlin L.K."/>
            <person name="Montsant A."/>
            <person name="Oudot-Le Secq M.P."/>
            <person name="Napoli C."/>
            <person name="Obornik M."/>
            <person name="Parker M.S."/>
            <person name="Petit J.L."/>
            <person name="Porcel B.M."/>
            <person name="Poulsen N."/>
            <person name="Robison M."/>
            <person name="Rychlewski L."/>
            <person name="Rynearson T.A."/>
            <person name="Schmutz J."/>
            <person name="Shapiro H."/>
            <person name="Siaut M."/>
            <person name="Stanley M."/>
            <person name="Sussman M.R."/>
            <person name="Taylor A.R."/>
            <person name="Vardi A."/>
            <person name="von Dassow P."/>
            <person name="Vyverman W."/>
            <person name="Willis A."/>
            <person name="Wyrwicz L.S."/>
            <person name="Rokhsar D.S."/>
            <person name="Weissenbach J."/>
            <person name="Armbrust E.V."/>
            <person name="Green B.R."/>
            <person name="Van de Peer Y."/>
            <person name="Grigoriev I.V."/>
        </authorList>
    </citation>
    <scope>NUCLEOTIDE SEQUENCE [LARGE SCALE GENOMIC DNA]</scope>
    <source>
        <strain evidence="9 10">CCMP1335</strain>
    </source>
</reference>
<keyword evidence="3" id="KW-0813">Transport</keyword>
<comment type="similarity">
    <text evidence="2">Belongs to the Ca(2+):cation antiporter (CaCA) (TC 2.A.19) family. SLC24A subfamily.</text>
</comment>
<dbReference type="FunFam" id="1.20.1420.30:FF:000057">
    <property type="entry name" value="Uncharacterized protein"/>
    <property type="match status" value="1"/>
</dbReference>
<dbReference type="GeneID" id="7443984"/>
<evidence type="ECO:0000256" key="2">
    <source>
        <dbReference type="ARBA" id="ARBA00005364"/>
    </source>
</evidence>
<keyword evidence="10" id="KW-1185">Reference proteome</keyword>
<gene>
    <name evidence="9" type="ORF">THAPSDRAFT_10292</name>
</gene>
<dbReference type="GO" id="GO:0005262">
    <property type="term" value="F:calcium channel activity"/>
    <property type="evidence" value="ECO:0000318"/>
    <property type="project" value="GO_Central"/>
</dbReference>
<organism evidence="9 10">
    <name type="scientific">Thalassiosira pseudonana</name>
    <name type="common">Marine diatom</name>
    <name type="synonym">Cyclotella nana</name>
    <dbReference type="NCBI Taxonomy" id="35128"/>
    <lineage>
        <taxon>Eukaryota</taxon>
        <taxon>Sar</taxon>
        <taxon>Stramenopiles</taxon>
        <taxon>Ochrophyta</taxon>
        <taxon>Bacillariophyta</taxon>
        <taxon>Coscinodiscophyceae</taxon>
        <taxon>Thalassiosirophycidae</taxon>
        <taxon>Thalassiosirales</taxon>
        <taxon>Thalassiosiraceae</taxon>
        <taxon>Thalassiosira</taxon>
    </lineage>
</organism>
<keyword evidence="5 7" id="KW-1133">Transmembrane helix</keyword>
<dbReference type="GO" id="GO:0005886">
    <property type="term" value="C:plasma membrane"/>
    <property type="evidence" value="ECO:0000318"/>
    <property type="project" value="GO_Central"/>
</dbReference>
<dbReference type="GO" id="GO:0006874">
    <property type="term" value="P:intracellular calcium ion homeostasis"/>
    <property type="evidence" value="ECO:0000318"/>
    <property type="project" value="GO_Central"/>
</dbReference>